<evidence type="ECO:0000313" key="3">
    <source>
        <dbReference type="EMBL" id="BDG72395.1"/>
    </source>
</evidence>
<dbReference type="NCBIfam" id="NF005559">
    <property type="entry name" value="PRK07231.1"/>
    <property type="match status" value="1"/>
</dbReference>
<dbReference type="SUPFAM" id="SSF51735">
    <property type="entry name" value="NAD(P)-binding Rossmann-fold domains"/>
    <property type="match status" value="1"/>
</dbReference>
<dbReference type="Proteomes" id="UP000831327">
    <property type="component" value="Chromosome"/>
</dbReference>
<dbReference type="RefSeq" id="WP_244459601.1">
    <property type="nucleotide sequence ID" value="NZ_AP025637.1"/>
</dbReference>
<dbReference type="Pfam" id="PF13561">
    <property type="entry name" value="adh_short_C2"/>
    <property type="match status" value="1"/>
</dbReference>
<accession>A0ABM7Y3H2</accession>
<dbReference type="EMBL" id="AP025637">
    <property type="protein sequence ID" value="BDG72395.1"/>
    <property type="molecule type" value="Genomic_DNA"/>
</dbReference>
<dbReference type="PANTHER" id="PTHR42760:SF123">
    <property type="entry name" value="OXIDOREDUCTASE"/>
    <property type="match status" value="1"/>
</dbReference>
<dbReference type="InterPro" id="IPR057326">
    <property type="entry name" value="KR_dom"/>
</dbReference>
<name>A0ABM7Y3H2_9PROT</name>
<dbReference type="PANTHER" id="PTHR42760">
    <property type="entry name" value="SHORT-CHAIN DEHYDROGENASES/REDUCTASES FAMILY MEMBER"/>
    <property type="match status" value="1"/>
</dbReference>
<dbReference type="InterPro" id="IPR002347">
    <property type="entry name" value="SDR_fam"/>
</dbReference>
<dbReference type="PRINTS" id="PR00080">
    <property type="entry name" value="SDRFAMILY"/>
</dbReference>
<reference evidence="3 4" key="1">
    <citation type="journal article" date="2016" name="Microbes Environ.">
        <title>Phylogenetically diverse aerobic anoxygenic phototrophic bacteria isolated from epilithic biofilms in Tama river, Japan.</title>
        <authorList>
            <person name="Hirose S."/>
            <person name="Matsuura K."/>
            <person name="Haruta S."/>
        </authorList>
    </citation>
    <scope>NUCLEOTIDE SEQUENCE [LARGE SCALE GENOMIC DNA]</scope>
    <source>
        <strain evidence="3 4">S08</strain>
    </source>
</reference>
<comment type="similarity">
    <text evidence="1">Belongs to the short-chain dehydrogenases/reductases (SDR) family.</text>
</comment>
<evidence type="ECO:0000256" key="1">
    <source>
        <dbReference type="ARBA" id="ARBA00006484"/>
    </source>
</evidence>
<feature type="domain" description="Ketoreductase" evidence="2">
    <location>
        <begin position="27"/>
        <end position="200"/>
    </location>
</feature>
<dbReference type="Gene3D" id="3.40.50.720">
    <property type="entry name" value="NAD(P)-binding Rossmann-like Domain"/>
    <property type="match status" value="1"/>
</dbReference>
<dbReference type="PRINTS" id="PR00081">
    <property type="entry name" value="GDHRDH"/>
</dbReference>
<protein>
    <submittedName>
        <fullName evidence="3">3-oxoacyl-ACP reductase</fullName>
    </submittedName>
</protein>
<dbReference type="PROSITE" id="PS00061">
    <property type="entry name" value="ADH_SHORT"/>
    <property type="match status" value="1"/>
</dbReference>
<dbReference type="InterPro" id="IPR036291">
    <property type="entry name" value="NAD(P)-bd_dom_sf"/>
</dbReference>
<gene>
    <name evidence="3" type="primary">fabG2</name>
    <name evidence="3" type="ORF">Rmf_23240</name>
</gene>
<organism evidence="3 4">
    <name type="scientific">Roseomonas fluvialis</name>
    <dbReference type="NCBI Taxonomy" id="1750527"/>
    <lineage>
        <taxon>Bacteria</taxon>
        <taxon>Pseudomonadati</taxon>
        <taxon>Pseudomonadota</taxon>
        <taxon>Alphaproteobacteria</taxon>
        <taxon>Acetobacterales</taxon>
        <taxon>Roseomonadaceae</taxon>
        <taxon>Roseomonas</taxon>
    </lineage>
</organism>
<dbReference type="SMART" id="SM00822">
    <property type="entry name" value="PKS_KR"/>
    <property type="match status" value="1"/>
</dbReference>
<proteinExistence type="inferred from homology"/>
<dbReference type="InterPro" id="IPR020904">
    <property type="entry name" value="Sc_DH/Rdtase_CS"/>
</dbReference>
<dbReference type="CDD" id="cd05233">
    <property type="entry name" value="SDR_c"/>
    <property type="match status" value="1"/>
</dbReference>
<evidence type="ECO:0000313" key="4">
    <source>
        <dbReference type="Proteomes" id="UP000831327"/>
    </source>
</evidence>
<evidence type="ECO:0000259" key="2">
    <source>
        <dbReference type="SMART" id="SM00822"/>
    </source>
</evidence>
<sequence length="269" mass="27631">MLDLPRRGAYRKHGLETEGTRMRLQDQVAVVTGGLSGIGAAIAARFASEGARVVAADLAAPEGPLDAGATIAPLHVDVTQEASTDAMAAAVMDAHGRINILVNSAGFGLDIPFLDTPVAVLDRILAVNVRGTFLAAQACGRAMRDAGSGAIVNIASVSGLRGSSGRAAYGASKGAIVTLTQVMAMDLAQYGIRVNALAPGPVDTPLTLRVHTPETRQAWTRATMLRRYGTPEEMAAAALFLVSAEAAYITGHVLPVDGGFAAAGMDSRA</sequence>
<keyword evidence="4" id="KW-1185">Reference proteome</keyword>